<dbReference type="PROSITE" id="PS50848">
    <property type="entry name" value="START"/>
    <property type="match status" value="1"/>
</dbReference>
<dbReference type="Pfam" id="PF01852">
    <property type="entry name" value="START"/>
    <property type="match status" value="1"/>
</dbReference>
<dbReference type="InterPro" id="IPR051213">
    <property type="entry name" value="START_lipid_transfer"/>
</dbReference>
<proteinExistence type="predicted"/>
<dbReference type="SMART" id="SM00234">
    <property type="entry name" value="START"/>
    <property type="match status" value="1"/>
</dbReference>
<feature type="domain" description="START" evidence="1">
    <location>
        <begin position="169"/>
        <end position="356"/>
    </location>
</feature>
<protein>
    <submittedName>
        <fullName evidence="3 4">StAR-related lipid transfer protein 7, mitochondrial-like</fullName>
    </submittedName>
</protein>
<dbReference type="Gene3D" id="3.30.530.20">
    <property type="match status" value="1"/>
</dbReference>
<evidence type="ECO:0000313" key="5">
    <source>
        <dbReference type="RefSeq" id="XP_014676440.1"/>
    </source>
</evidence>
<organism evidence="2 3">
    <name type="scientific">Priapulus caudatus</name>
    <name type="common">Priapulid worm</name>
    <dbReference type="NCBI Taxonomy" id="37621"/>
    <lineage>
        <taxon>Eukaryota</taxon>
        <taxon>Metazoa</taxon>
        <taxon>Ecdysozoa</taxon>
        <taxon>Scalidophora</taxon>
        <taxon>Priapulida</taxon>
        <taxon>Priapulimorpha</taxon>
        <taxon>Priapulimorphida</taxon>
        <taxon>Priapulidae</taxon>
        <taxon>Priapulus</taxon>
    </lineage>
</organism>
<evidence type="ECO:0000313" key="4">
    <source>
        <dbReference type="RefSeq" id="XP_014676439.1"/>
    </source>
</evidence>
<dbReference type="SUPFAM" id="SSF55961">
    <property type="entry name" value="Bet v1-like"/>
    <property type="match status" value="1"/>
</dbReference>
<keyword evidence="2" id="KW-1185">Reference proteome</keyword>
<dbReference type="GeneID" id="106816364"/>
<reference evidence="3 4" key="1">
    <citation type="submission" date="2025-05" db="UniProtKB">
        <authorList>
            <consortium name="RefSeq"/>
        </authorList>
    </citation>
    <scope>IDENTIFICATION</scope>
</reference>
<dbReference type="RefSeq" id="XP_014676439.1">
    <property type="nucleotide sequence ID" value="XM_014820953.1"/>
</dbReference>
<dbReference type="InterPro" id="IPR023393">
    <property type="entry name" value="START-like_dom_sf"/>
</dbReference>
<accession>A0ABM1EW67</accession>
<sequence>MLIKQLATAFRKAVAPSVLLDRGIVKEAVHNRAVHWTDAFRSGGWRSTRISAARLKKLRDMCDEKCLVIGRLLTRQCEVYVAQRIRHFMQIIALYRRLYTEQTLRRIVAGLGRSLSSRSRVGFALSAALFSWDNERISEEDMERVVADMEHIEHLRDPDKRFAHYMDQWELMIDEAHLKLWRRPLPDCNYLYEYKVYGTFYDVPSIAFYMVQIDCEYRKQWDRLVIALDVIDTDDESGSEVVHWVTKYPYPMYSRDYVYSRRGKVDDERGVMVLVARAVEHPQRPATDSYVRVSQYVSQMVIRPHRGFTDCGFDYTLTYSDDPQAPFPGPAYRWLARKGVPDFVEKLHVAAKMYQDKQGGQKATRQQVAEASAPSGIQINYAA</sequence>
<gene>
    <name evidence="3 4 5" type="primary">LOC106816364</name>
</gene>
<evidence type="ECO:0000313" key="3">
    <source>
        <dbReference type="RefSeq" id="XP_014676438.1"/>
    </source>
</evidence>
<dbReference type="Proteomes" id="UP000695022">
    <property type="component" value="Unplaced"/>
</dbReference>
<dbReference type="PANTHER" id="PTHR19308:SF8">
    <property type="entry name" value="STAR-RELATED LIPID TRANSFER PROTEIN 7, MITOCHONDRIAL"/>
    <property type="match status" value="1"/>
</dbReference>
<dbReference type="InterPro" id="IPR002913">
    <property type="entry name" value="START_lipid-bd_dom"/>
</dbReference>
<dbReference type="RefSeq" id="XP_014676438.1">
    <property type="nucleotide sequence ID" value="XM_014820952.1"/>
</dbReference>
<evidence type="ECO:0000313" key="2">
    <source>
        <dbReference type="Proteomes" id="UP000695022"/>
    </source>
</evidence>
<name>A0ABM1EW67_PRICU</name>
<dbReference type="RefSeq" id="XP_014676440.1">
    <property type="nucleotide sequence ID" value="XM_014820954.1"/>
</dbReference>
<dbReference type="PANTHER" id="PTHR19308">
    <property type="entry name" value="PHOSPHATIDYLCHOLINE TRANSFER PROTEIN"/>
    <property type="match status" value="1"/>
</dbReference>
<evidence type="ECO:0000259" key="1">
    <source>
        <dbReference type="PROSITE" id="PS50848"/>
    </source>
</evidence>